<dbReference type="Pfam" id="PF10934">
    <property type="entry name" value="Sheath_initiator"/>
    <property type="match status" value="1"/>
</dbReference>
<dbReference type="KEGG" id="asz:ASN_1803"/>
<dbReference type="Proteomes" id="UP000056109">
    <property type="component" value="Chromosome I"/>
</dbReference>
<organism evidence="1 2">
    <name type="scientific">Acetobacter senegalensis</name>
    <dbReference type="NCBI Taxonomy" id="446692"/>
    <lineage>
        <taxon>Bacteria</taxon>
        <taxon>Pseudomonadati</taxon>
        <taxon>Pseudomonadota</taxon>
        <taxon>Alphaproteobacteria</taxon>
        <taxon>Acetobacterales</taxon>
        <taxon>Acetobacteraceae</taxon>
        <taxon>Acetobacter</taxon>
    </lineage>
</organism>
<protein>
    <submittedName>
        <fullName evidence="1">Burkholderia phage Bcep781 gp51</fullName>
    </submittedName>
</protein>
<dbReference type="AlphaFoldDB" id="A0A0U5EW75"/>
<evidence type="ECO:0000313" key="2">
    <source>
        <dbReference type="Proteomes" id="UP000056109"/>
    </source>
</evidence>
<dbReference type="PATRIC" id="fig|446692.3.peg.1851"/>
<name>A0A0U5EW75_9PROT</name>
<sequence>MAFLFGAMASTLLLDRTTWDLVLDASGNIAVASEPYSTVQDVASAIRVFAGECYYDTSKGLPYMRLILGRSQSAGVFRTQAEQAALTVPNVTAAKCVITAISAQRQLSGTIFLSLSDGTTQNVGF</sequence>
<gene>
    <name evidence="1" type="ORF">ASN_1803</name>
</gene>
<reference evidence="2" key="1">
    <citation type="submission" date="2014-09" db="EMBL/GenBank/DDBJ databases">
        <authorList>
            <person name="Illeghems K.G."/>
        </authorList>
    </citation>
    <scope>NUCLEOTIDE SEQUENCE [LARGE SCALE GENOMIC DNA]</scope>
    <source>
        <strain evidence="2">108B</strain>
    </source>
</reference>
<accession>A0A0U5EW75</accession>
<keyword evidence="2" id="KW-1185">Reference proteome</keyword>
<proteinExistence type="predicted"/>
<dbReference type="InterPro" id="IPR020288">
    <property type="entry name" value="Sheath_initiator"/>
</dbReference>
<evidence type="ECO:0000313" key="1">
    <source>
        <dbReference type="EMBL" id="CEF41136.1"/>
    </source>
</evidence>
<dbReference type="EMBL" id="LN606600">
    <property type="protein sequence ID" value="CEF41136.1"/>
    <property type="molecule type" value="Genomic_DNA"/>
</dbReference>